<evidence type="ECO:0000256" key="4">
    <source>
        <dbReference type="ARBA" id="ARBA00022630"/>
    </source>
</evidence>
<evidence type="ECO:0008006" key="9">
    <source>
        <dbReference type="Google" id="ProtNLM"/>
    </source>
</evidence>
<dbReference type="CDD" id="cd00537">
    <property type="entry name" value="MTHFR"/>
    <property type="match status" value="1"/>
</dbReference>
<dbReference type="GO" id="GO:0005829">
    <property type="term" value="C:cytosol"/>
    <property type="evidence" value="ECO:0007669"/>
    <property type="project" value="TreeGrafter"/>
</dbReference>
<dbReference type="Pfam" id="PF02219">
    <property type="entry name" value="MTHFR"/>
    <property type="match status" value="1"/>
</dbReference>
<evidence type="ECO:0000256" key="5">
    <source>
        <dbReference type="ARBA" id="ARBA00022827"/>
    </source>
</evidence>
<evidence type="ECO:0000313" key="7">
    <source>
        <dbReference type="EMBL" id="GFH58707.1"/>
    </source>
</evidence>
<dbReference type="Proteomes" id="UP001054902">
    <property type="component" value="Unassembled WGS sequence"/>
</dbReference>
<dbReference type="GO" id="GO:0004489">
    <property type="term" value="F:methylenetetrahydrofolate reductase [NAD(P)H] activity"/>
    <property type="evidence" value="ECO:0007669"/>
    <property type="project" value="InterPro"/>
</dbReference>
<dbReference type="GO" id="GO:0071949">
    <property type="term" value="F:FAD binding"/>
    <property type="evidence" value="ECO:0007669"/>
    <property type="project" value="TreeGrafter"/>
</dbReference>
<evidence type="ECO:0000256" key="6">
    <source>
        <dbReference type="ARBA" id="ARBA00023002"/>
    </source>
</evidence>
<sequence>MTSVDPKIIDLLKTTKEGETPVSLEYFPPRTDEGVKNLKARMGRMKENLSPLFCDVTWGAGGSTADLSLELALHMQKCGYLANMHLTCTNMEKDGDPVAAVREALEKCIDGGIRNIVALRGDPPHGEDEWKAAEGGFTCALDLVKFIRSEFGDEFGIAVAGYPEGHPNAISEIKEGEEASLSEAELARCSHFDGKTYVCKDEDFKKEMDYLKEKVDAGADMIFTQMFFDIEVYKNFVKECREYGIDVPIVPGLMCINAYPGFKKMTKFCKTRVPKALEDKMDSMKDDPASVKAFGVEFGAEICQQLIDFGIDVLHFYTLNLEKVVYGITDALNITDNLVEKSDEKDANSMQAVGSAWARVGDKVKSIYGVGVVTDMRGNGEAVIEMQSWELAGGQKPTAYLQKGAYEKVF</sequence>
<dbReference type="InterPro" id="IPR029041">
    <property type="entry name" value="FAD-linked_oxidoreductase-like"/>
</dbReference>
<gene>
    <name evidence="7" type="ORF">CTEN210_15183</name>
</gene>
<keyword evidence="5" id="KW-0274">FAD</keyword>
<comment type="similarity">
    <text evidence="3">Belongs to the methylenetetrahydrofolate reductase family.</text>
</comment>
<dbReference type="InterPro" id="IPR003171">
    <property type="entry name" value="Mehydrof_redctse-like"/>
</dbReference>
<evidence type="ECO:0000256" key="3">
    <source>
        <dbReference type="ARBA" id="ARBA00006743"/>
    </source>
</evidence>
<reference evidence="7 8" key="1">
    <citation type="journal article" date="2021" name="Sci. Rep.">
        <title>The genome of the diatom Chaetoceros tenuissimus carries an ancient integrated fragment of an extant virus.</title>
        <authorList>
            <person name="Hongo Y."/>
            <person name="Kimura K."/>
            <person name="Takaki Y."/>
            <person name="Yoshida Y."/>
            <person name="Baba S."/>
            <person name="Kobayashi G."/>
            <person name="Nagasaki K."/>
            <person name="Hano T."/>
            <person name="Tomaru Y."/>
        </authorList>
    </citation>
    <scope>NUCLEOTIDE SEQUENCE [LARGE SCALE GENOMIC DNA]</scope>
    <source>
        <strain evidence="7 8">NIES-3715</strain>
    </source>
</reference>
<comment type="cofactor">
    <cofactor evidence="1">
        <name>FAD</name>
        <dbReference type="ChEBI" id="CHEBI:57692"/>
    </cofactor>
</comment>
<keyword evidence="4" id="KW-0285">Flavoprotein</keyword>
<dbReference type="EMBL" id="BLLK01000062">
    <property type="protein sequence ID" value="GFH58707.1"/>
    <property type="molecule type" value="Genomic_DNA"/>
</dbReference>
<organism evidence="7 8">
    <name type="scientific">Chaetoceros tenuissimus</name>
    <dbReference type="NCBI Taxonomy" id="426638"/>
    <lineage>
        <taxon>Eukaryota</taxon>
        <taxon>Sar</taxon>
        <taxon>Stramenopiles</taxon>
        <taxon>Ochrophyta</taxon>
        <taxon>Bacillariophyta</taxon>
        <taxon>Coscinodiscophyceae</taxon>
        <taxon>Chaetocerotophycidae</taxon>
        <taxon>Chaetocerotales</taxon>
        <taxon>Chaetocerotaceae</taxon>
        <taxon>Chaetoceros</taxon>
    </lineage>
</organism>
<evidence type="ECO:0000313" key="8">
    <source>
        <dbReference type="Proteomes" id="UP001054902"/>
    </source>
</evidence>
<dbReference type="GO" id="GO:0035999">
    <property type="term" value="P:tetrahydrofolate interconversion"/>
    <property type="evidence" value="ECO:0007669"/>
    <property type="project" value="TreeGrafter"/>
</dbReference>
<dbReference type="NCBIfam" id="TIGR00677">
    <property type="entry name" value="fadh2_euk"/>
    <property type="match status" value="1"/>
</dbReference>
<dbReference type="Gene3D" id="3.20.20.220">
    <property type="match status" value="1"/>
</dbReference>
<comment type="caution">
    <text evidence="7">The sequence shown here is derived from an EMBL/GenBank/DDBJ whole genome shotgun (WGS) entry which is preliminary data.</text>
</comment>
<dbReference type="PANTHER" id="PTHR45754:SF3">
    <property type="entry name" value="METHYLENETETRAHYDROFOLATE REDUCTASE (NADPH)"/>
    <property type="match status" value="1"/>
</dbReference>
<proteinExistence type="inferred from homology"/>
<comment type="pathway">
    <text evidence="2">One-carbon metabolism; tetrahydrofolate interconversion.</text>
</comment>
<dbReference type="AlphaFoldDB" id="A0AAD3D697"/>
<name>A0AAD3D697_9STRA</name>
<dbReference type="PANTHER" id="PTHR45754">
    <property type="entry name" value="METHYLENETETRAHYDROFOLATE REDUCTASE"/>
    <property type="match status" value="1"/>
</dbReference>
<evidence type="ECO:0000256" key="1">
    <source>
        <dbReference type="ARBA" id="ARBA00001974"/>
    </source>
</evidence>
<dbReference type="SUPFAM" id="SSF51730">
    <property type="entry name" value="FAD-linked oxidoreductase"/>
    <property type="match status" value="1"/>
</dbReference>
<keyword evidence="6" id="KW-0560">Oxidoreductase</keyword>
<dbReference type="InterPro" id="IPR004621">
    <property type="entry name" value="Fadh2_euk"/>
</dbReference>
<accession>A0AAD3D697</accession>
<keyword evidence="8" id="KW-1185">Reference proteome</keyword>
<protein>
    <recommendedName>
        <fullName evidence="9">Methylenetetrahydrofolate reductase</fullName>
    </recommendedName>
</protein>
<dbReference type="GO" id="GO:0009086">
    <property type="term" value="P:methionine biosynthetic process"/>
    <property type="evidence" value="ECO:0007669"/>
    <property type="project" value="TreeGrafter"/>
</dbReference>
<evidence type="ECO:0000256" key="2">
    <source>
        <dbReference type="ARBA" id="ARBA00004777"/>
    </source>
</evidence>